<dbReference type="EMBL" id="JBHTIS010001432">
    <property type="protein sequence ID" value="MFD1048154.1"/>
    <property type="molecule type" value="Genomic_DNA"/>
</dbReference>
<keyword evidence="2" id="KW-1185">Reference proteome</keyword>
<dbReference type="Proteomes" id="UP001597045">
    <property type="component" value="Unassembled WGS sequence"/>
</dbReference>
<accession>A0ABW3MEM8</accession>
<gene>
    <name evidence="1" type="ORF">ACFQ1S_22730</name>
</gene>
<proteinExistence type="predicted"/>
<evidence type="ECO:0000313" key="1">
    <source>
        <dbReference type="EMBL" id="MFD1048154.1"/>
    </source>
</evidence>
<reference evidence="2" key="1">
    <citation type="journal article" date="2019" name="Int. J. Syst. Evol. Microbiol.">
        <title>The Global Catalogue of Microorganisms (GCM) 10K type strain sequencing project: providing services to taxonomists for standard genome sequencing and annotation.</title>
        <authorList>
            <consortium name="The Broad Institute Genomics Platform"/>
            <consortium name="The Broad Institute Genome Sequencing Center for Infectious Disease"/>
            <person name="Wu L."/>
            <person name="Ma J."/>
        </authorList>
    </citation>
    <scope>NUCLEOTIDE SEQUENCE [LARGE SCALE GENOMIC DNA]</scope>
    <source>
        <strain evidence="2">JCM 31486</strain>
    </source>
</reference>
<evidence type="ECO:0000313" key="2">
    <source>
        <dbReference type="Proteomes" id="UP001597045"/>
    </source>
</evidence>
<sequence length="121" mass="13000">MCTARHMTFRLFGPVLLCLALEMGAFYGFDPLGFQIDAGAVPLVLLAWADTLTDISAEVWRVPDGGSVHLSVRGQLAGGIVVRVFDGVDHGAHLDLEPNQQRPVSLACLREWATLDQGVAA</sequence>
<name>A0ABW3MEM8_9PSEU</name>
<protein>
    <submittedName>
        <fullName evidence="1">Uncharacterized protein</fullName>
    </submittedName>
</protein>
<comment type="caution">
    <text evidence="1">The sequence shown here is derived from an EMBL/GenBank/DDBJ whole genome shotgun (WGS) entry which is preliminary data.</text>
</comment>
<organism evidence="1 2">
    <name type="scientific">Kibdelosporangium lantanae</name>
    <dbReference type="NCBI Taxonomy" id="1497396"/>
    <lineage>
        <taxon>Bacteria</taxon>
        <taxon>Bacillati</taxon>
        <taxon>Actinomycetota</taxon>
        <taxon>Actinomycetes</taxon>
        <taxon>Pseudonocardiales</taxon>
        <taxon>Pseudonocardiaceae</taxon>
        <taxon>Kibdelosporangium</taxon>
    </lineage>
</organism>